<dbReference type="AlphaFoldDB" id="A0A060TCV8"/>
<name>A0A060TCV8_BLAAD</name>
<dbReference type="Gene3D" id="3.30.300.90">
    <property type="entry name" value="BolA-like"/>
    <property type="match status" value="1"/>
</dbReference>
<reference evidence="2" key="1">
    <citation type="submission" date="2014-02" db="EMBL/GenBank/DDBJ databases">
        <authorList>
            <person name="Genoscope - CEA"/>
        </authorList>
    </citation>
    <scope>NUCLEOTIDE SEQUENCE</scope>
    <source>
        <strain evidence="2">LS3</strain>
    </source>
</reference>
<dbReference type="PANTHER" id="PTHR46230">
    <property type="match status" value="1"/>
</dbReference>
<protein>
    <submittedName>
        <fullName evidence="2">ARAD1D42548p</fullName>
    </submittedName>
</protein>
<gene>
    <name evidence="2" type="ORF">GNLVRS02_ARAD1D42548g</name>
</gene>
<dbReference type="InterPro" id="IPR002634">
    <property type="entry name" value="BolA"/>
</dbReference>
<organism evidence="2">
    <name type="scientific">Blastobotrys adeninivorans</name>
    <name type="common">Yeast</name>
    <name type="synonym">Arxula adeninivorans</name>
    <dbReference type="NCBI Taxonomy" id="409370"/>
    <lineage>
        <taxon>Eukaryota</taxon>
        <taxon>Fungi</taxon>
        <taxon>Dikarya</taxon>
        <taxon>Ascomycota</taxon>
        <taxon>Saccharomycotina</taxon>
        <taxon>Dipodascomycetes</taxon>
        <taxon>Dipodascales</taxon>
        <taxon>Trichomonascaceae</taxon>
        <taxon>Blastobotrys</taxon>
    </lineage>
</organism>
<proteinExistence type="inferred from homology"/>
<reference evidence="2" key="2">
    <citation type="submission" date="2014-06" db="EMBL/GenBank/DDBJ databases">
        <title>The complete genome of Blastobotrys (Arxula) adeninivorans LS3 - a yeast of biotechnological interest.</title>
        <authorList>
            <person name="Kunze G."/>
            <person name="Gaillardin C."/>
            <person name="Czernicka M."/>
            <person name="Durrens P."/>
            <person name="Martin T."/>
            <person name="Boer E."/>
            <person name="Gabaldon T."/>
            <person name="Cruz J."/>
            <person name="Talla E."/>
            <person name="Marck C."/>
            <person name="Goffeau A."/>
            <person name="Barbe V."/>
            <person name="Baret P."/>
            <person name="Baronian K."/>
            <person name="Beier S."/>
            <person name="Bleykasten C."/>
            <person name="Bode R."/>
            <person name="Casaregola S."/>
            <person name="Despons L."/>
            <person name="Fairhead C."/>
            <person name="Giersberg M."/>
            <person name="Gierski P."/>
            <person name="Hahnel U."/>
            <person name="Hartmann A."/>
            <person name="Jankowska D."/>
            <person name="Jubin C."/>
            <person name="Jung P."/>
            <person name="Lafontaine I."/>
            <person name="Leh-Louis V."/>
            <person name="Lemaire M."/>
            <person name="Marcet-Houben M."/>
            <person name="Mascher M."/>
            <person name="Morel G."/>
            <person name="Richard G.-F."/>
            <person name="Riechen J."/>
            <person name="Sacerdot C."/>
            <person name="Sarkar A."/>
            <person name="Savel G."/>
            <person name="Schacherer J."/>
            <person name="Sherman D."/>
            <person name="Straub M.-L."/>
            <person name="Stein N."/>
            <person name="Thierry A."/>
            <person name="Trautwein-Schult A."/>
            <person name="Westhof E."/>
            <person name="Worch S."/>
            <person name="Dujon B."/>
            <person name="Souciet J.-L."/>
            <person name="Wincker P."/>
            <person name="Scholz U."/>
            <person name="Neuveglise N."/>
        </authorList>
    </citation>
    <scope>NUCLEOTIDE SEQUENCE</scope>
    <source>
        <strain evidence="2">LS3</strain>
    </source>
</reference>
<sequence>MPSQPDVPQLARQCTEISVGHLLDARDRGQLTSQKRFIFLDSRDTMRGISMSELGPIAQAIKRKVTEALNPVKLEIYNDSAKHAHHAPMRNSENTAESHFRLVVVSDKFEGKTLPARHRMIYQLLDGELKMANGVHALQLKTKTPQEYNK</sequence>
<dbReference type="GO" id="GO:0005759">
    <property type="term" value="C:mitochondrial matrix"/>
    <property type="evidence" value="ECO:0007669"/>
    <property type="project" value="TreeGrafter"/>
</dbReference>
<evidence type="ECO:0000313" key="2">
    <source>
        <dbReference type="EMBL" id="CDP38783.1"/>
    </source>
</evidence>
<accession>A0A060TCV8</accession>
<dbReference type="PANTHER" id="PTHR46230:SF7">
    <property type="entry name" value="BOLA-LIKE PROTEIN 1"/>
    <property type="match status" value="1"/>
</dbReference>
<comment type="similarity">
    <text evidence="1">Belongs to the BolA/IbaG family.</text>
</comment>
<dbReference type="EMBL" id="HG937694">
    <property type="protein sequence ID" value="CDP38783.1"/>
    <property type="molecule type" value="Genomic_DNA"/>
</dbReference>
<evidence type="ECO:0000256" key="1">
    <source>
        <dbReference type="RuleBase" id="RU003860"/>
    </source>
</evidence>
<dbReference type="GO" id="GO:0044572">
    <property type="term" value="P:[4Fe-4S] cluster assembly"/>
    <property type="evidence" value="ECO:0007669"/>
    <property type="project" value="TreeGrafter"/>
</dbReference>
<dbReference type="InterPro" id="IPR036065">
    <property type="entry name" value="BolA-like_sf"/>
</dbReference>
<dbReference type="Pfam" id="PF01722">
    <property type="entry name" value="BolA"/>
    <property type="match status" value="1"/>
</dbReference>
<dbReference type="SUPFAM" id="SSF82657">
    <property type="entry name" value="BolA-like"/>
    <property type="match status" value="1"/>
</dbReference>
<dbReference type="PhylomeDB" id="A0A060TCV8"/>